<dbReference type="OrthoDB" id="9803104at2"/>
<dbReference type="Proteomes" id="UP000198639">
    <property type="component" value="Unassembled WGS sequence"/>
</dbReference>
<reference evidence="3" key="1">
    <citation type="submission" date="2016-10" db="EMBL/GenBank/DDBJ databases">
        <authorList>
            <person name="Varghese N."/>
            <person name="Submissions S."/>
        </authorList>
    </citation>
    <scope>NUCLEOTIDE SEQUENCE [LARGE SCALE GENOMIC DNA]</scope>
    <source>
        <strain evidence="3">CGMCC 1.12041</strain>
    </source>
</reference>
<dbReference type="AlphaFoldDB" id="A0A1I1KUM2"/>
<dbReference type="InterPro" id="IPR053863">
    <property type="entry name" value="Glyoxy/Ble-like_N"/>
</dbReference>
<keyword evidence="3" id="KW-1185">Reference proteome</keyword>
<keyword evidence="2" id="KW-0560">Oxidoreductase</keyword>
<organism evidence="2 3">
    <name type="scientific">Massilia yuzhufengensis</name>
    <dbReference type="NCBI Taxonomy" id="1164594"/>
    <lineage>
        <taxon>Bacteria</taxon>
        <taxon>Pseudomonadati</taxon>
        <taxon>Pseudomonadota</taxon>
        <taxon>Betaproteobacteria</taxon>
        <taxon>Burkholderiales</taxon>
        <taxon>Oxalobacteraceae</taxon>
        <taxon>Telluria group</taxon>
        <taxon>Massilia</taxon>
    </lineage>
</organism>
<gene>
    <name evidence="2" type="ORF">SAMN05216204_108109</name>
</gene>
<keyword evidence="2" id="KW-0223">Dioxygenase</keyword>
<dbReference type="InterPro" id="IPR029068">
    <property type="entry name" value="Glyas_Bleomycin-R_OHBP_Dase"/>
</dbReference>
<dbReference type="GO" id="GO:0051213">
    <property type="term" value="F:dioxygenase activity"/>
    <property type="evidence" value="ECO:0007669"/>
    <property type="project" value="UniProtKB-KW"/>
</dbReference>
<dbReference type="Gene3D" id="3.10.180.10">
    <property type="entry name" value="2,3-Dihydroxybiphenyl 1,2-Dioxygenase, domain 1"/>
    <property type="match status" value="2"/>
</dbReference>
<sequence>MIKHHLYVLAVPDLERSAAFYRDVLGFSIHDMGDPGWRMYVRDGCRIMADAWHARALAAGAVLVKQLADEPWGMREFGVRTVDGHRIMIGHQLPAA</sequence>
<dbReference type="EMBL" id="FOLD01000008">
    <property type="protein sequence ID" value="SFC64441.1"/>
    <property type="molecule type" value="Genomic_DNA"/>
</dbReference>
<dbReference type="SUPFAM" id="SSF54593">
    <property type="entry name" value="Glyoxalase/Bleomycin resistance protein/Dihydroxybiphenyl dioxygenase"/>
    <property type="match status" value="1"/>
</dbReference>
<accession>A0A1I1KUM2</accession>
<evidence type="ECO:0000313" key="3">
    <source>
        <dbReference type="Proteomes" id="UP000198639"/>
    </source>
</evidence>
<evidence type="ECO:0000259" key="1">
    <source>
        <dbReference type="Pfam" id="PF22677"/>
    </source>
</evidence>
<protein>
    <submittedName>
        <fullName evidence="2">Glyoxalase/Bleomycin resistance protein/Dioxygenase superfamily protein</fullName>
    </submittedName>
</protein>
<proteinExistence type="predicted"/>
<dbReference type="STRING" id="1164594.SAMN05216204_108109"/>
<evidence type="ECO:0000313" key="2">
    <source>
        <dbReference type="EMBL" id="SFC64441.1"/>
    </source>
</evidence>
<feature type="domain" description="Glyoxalase/Bleomycin resistance-like N-terminal" evidence="1">
    <location>
        <begin position="9"/>
        <end position="35"/>
    </location>
</feature>
<dbReference type="Pfam" id="PF22677">
    <property type="entry name" value="Ble-like_N"/>
    <property type="match status" value="1"/>
</dbReference>
<name>A0A1I1KUM2_9BURK</name>
<dbReference type="RefSeq" id="WP_091874155.1">
    <property type="nucleotide sequence ID" value="NZ_FOLD01000008.1"/>
</dbReference>